<dbReference type="GO" id="GO:0000976">
    <property type="term" value="F:transcription cis-regulatory region binding"/>
    <property type="evidence" value="ECO:0007669"/>
    <property type="project" value="TreeGrafter"/>
</dbReference>
<dbReference type="CDD" id="cd00067">
    <property type="entry name" value="GAL4"/>
    <property type="match status" value="1"/>
</dbReference>
<keyword evidence="2" id="KW-0805">Transcription regulation</keyword>
<dbReference type="SUPFAM" id="SSF57701">
    <property type="entry name" value="Zn2/Cys6 DNA-binding domain"/>
    <property type="match status" value="1"/>
</dbReference>
<dbReference type="EMBL" id="KN847523">
    <property type="protein sequence ID" value="KIV91963.1"/>
    <property type="molecule type" value="Genomic_DNA"/>
</dbReference>
<dbReference type="InterPro" id="IPR001138">
    <property type="entry name" value="Zn2Cys6_DnaBD"/>
</dbReference>
<accession>A0A0D1ZYN2</accession>
<protein>
    <recommendedName>
        <fullName evidence="7">Zn(2)-C6 fungal-type domain-containing protein</fullName>
    </recommendedName>
</protein>
<dbReference type="GO" id="GO:0005634">
    <property type="term" value="C:nucleus"/>
    <property type="evidence" value="ECO:0007669"/>
    <property type="project" value="UniProtKB-SubCell"/>
</dbReference>
<dbReference type="OMA" id="PWTGIAR"/>
<dbReference type="Gene3D" id="4.10.240.10">
    <property type="entry name" value="Zn(2)-C6 fungal-type DNA-binding domain"/>
    <property type="match status" value="1"/>
</dbReference>
<feature type="region of interest" description="Disordered" evidence="6">
    <location>
        <begin position="373"/>
        <end position="406"/>
    </location>
</feature>
<dbReference type="PROSITE" id="PS50048">
    <property type="entry name" value="ZN2_CY6_FUNGAL_2"/>
    <property type="match status" value="1"/>
</dbReference>
<dbReference type="GeneID" id="27324293"/>
<feature type="domain" description="Zn(2)-C6 fungal-type" evidence="7">
    <location>
        <begin position="11"/>
        <end position="39"/>
    </location>
</feature>
<dbReference type="InterPro" id="IPR036864">
    <property type="entry name" value="Zn2-C6_fun-type_DNA-bd_sf"/>
</dbReference>
<evidence type="ECO:0000256" key="6">
    <source>
        <dbReference type="SAM" id="MobiDB-lite"/>
    </source>
</evidence>
<dbReference type="GO" id="GO:0008270">
    <property type="term" value="F:zinc ion binding"/>
    <property type="evidence" value="ECO:0007669"/>
    <property type="project" value="InterPro"/>
</dbReference>
<evidence type="ECO:0000256" key="3">
    <source>
        <dbReference type="ARBA" id="ARBA00023125"/>
    </source>
</evidence>
<dbReference type="PANTHER" id="PTHR37534">
    <property type="entry name" value="TRANSCRIPTIONAL ACTIVATOR PROTEIN UGA3"/>
    <property type="match status" value="1"/>
</dbReference>
<dbReference type="SMART" id="SM00066">
    <property type="entry name" value="GAL4"/>
    <property type="match status" value="1"/>
</dbReference>
<dbReference type="RefSeq" id="XP_016223537.1">
    <property type="nucleotide sequence ID" value="XM_016371244.1"/>
</dbReference>
<evidence type="ECO:0000259" key="7">
    <source>
        <dbReference type="PROSITE" id="PS50048"/>
    </source>
</evidence>
<sequence>MRGGIRRTRTGCARCKERKLKCDETRPGCMRCEKRNFVCPGYGANSVNSEILTYDDFNLVGRGLTEASTSFSDATGSGPWSNAGFGKMSPRSPSPSLEDYNASDMITSADRALFAFMTLSPLQQDSSNSWPATSYPHLLSEPLPTTCSDSIAHYSPELATSNPEQSLVTYQPGSRVDTTLEGVSNTSRKENDGQQRNVHNTPQVCTRITNNYSSMLAEFYFKEVAGLFSCYDSQLNPFRTTVSKLWQSSTPVFYVVQSMAAACLSDVFPKLHATGALMRDRAAACVEADIRDSKIDTGTLLTLIMLGLSASWHRAGDLGQEEFKHAHTILTEIKSGKNASILEHGNTRNLQFFQEAMIYWEMLLSYVSDVSTSAPPSTDPVHGPAPPSRTEGSDPPEPNFPHPWTGVGREVQTLVFEVGRLVRRERHRIRNRPYFTSLADINNGRKAVETAQALADRLWNLTLPTEETVISPGDAQTPVQHLLTIAEAYRLAGLLQLYRVFPDLLAGHKEDLEQDEGEPGSAWNMSEEFIHKNFTSIALEIVDLLRTIPTESRTRCVQPFLLVAAAGELRAVSCSPVATPTSSSGGHGDKPDEMISAIRVFEARKFITRRLSTFEHVLPAKPIRQMMEIVNHTWSQLDVGLANVYWMDVMIEKGWETTMG</sequence>
<dbReference type="Pfam" id="PF00172">
    <property type="entry name" value="Zn_clus"/>
    <property type="match status" value="1"/>
</dbReference>
<name>A0A0D1ZYN2_EXOME</name>
<dbReference type="GO" id="GO:0000981">
    <property type="term" value="F:DNA-binding transcription factor activity, RNA polymerase II-specific"/>
    <property type="evidence" value="ECO:0007669"/>
    <property type="project" value="InterPro"/>
</dbReference>
<evidence type="ECO:0000313" key="8">
    <source>
        <dbReference type="EMBL" id="KIV91963.1"/>
    </source>
</evidence>
<reference evidence="8 9" key="1">
    <citation type="submission" date="2015-01" db="EMBL/GenBank/DDBJ databases">
        <title>The Genome Sequence of Exophiala mesophila CBS40295.</title>
        <authorList>
            <consortium name="The Broad Institute Genomics Platform"/>
            <person name="Cuomo C."/>
            <person name="de Hoog S."/>
            <person name="Gorbushina A."/>
            <person name="Stielow B."/>
            <person name="Teixiera M."/>
            <person name="Abouelleil A."/>
            <person name="Chapman S.B."/>
            <person name="Priest M."/>
            <person name="Young S.K."/>
            <person name="Wortman J."/>
            <person name="Nusbaum C."/>
            <person name="Birren B."/>
        </authorList>
    </citation>
    <scope>NUCLEOTIDE SEQUENCE [LARGE SCALE GENOMIC DNA]</scope>
    <source>
        <strain evidence="8 9">CBS 40295</strain>
    </source>
</reference>
<keyword evidence="4" id="KW-0804">Transcription</keyword>
<organism evidence="8 9">
    <name type="scientific">Exophiala mesophila</name>
    <name type="common">Black yeast-like fungus</name>
    <dbReference type="NCBI Taxonomy" id="212818"/>
    <lineage>
        <taxon>Eukaryota</taxon>
        <taxon>Fungi</taxon>
        <taxon>Dikarya</taxon>
        <taxon>Ascomycota</taxon>
        <taxon>Pezizomycotina</taxon>
        <taxon>Eurotiomycetes</taxon>
        <taxon>Chaetothyriomycetidae</taxon>
        <taxon>Chaetothyriales</taxon>
        <taxon>Herpotrichiellaceae</taxon>
        <taxon>Exophiala</taxon>
    </lineage>
</organism>
<dbReference type="STRING" id="212818.A0A0D1ZYN2"/>
<keyword evidence="3" id="KW-0238">DNA-binding</keyword>
<feature type="region of interest" description="Disordered" evidence="6">
    <location>
        <begin position="174"/>
        <end position="198"/>
    </location>
</feature>
<evidence type="ECO:0000256" key="4">
    <source>
        <dbReference type="ARBA" id="ARBA00023163"/>
    </source>
</evidence>
<proteinExistence type="predicted"/>
<comment type="subcellular location">
    <subcellularLocation>
        <location evidence="1">Nucleus</location>
    </subcellularLocation>
</comment>
<dbReference type="AlphaFoldDB" id="A0A0D1ZYN2"/>
<evidence type="ECO:0000256" key="5">
    <source>
        <dbReference type="ARBA" id="ARBA00023242"/>
    </source>
</evidence>
<evidence type="ECO:0000256" key="2">
    <source>
        <dbReference type="ARBA" id="ARBA00023015"/>
    </source>
</evidence>
<dbReference type="InterPro" id="IPR021858">
    <property type="entry name" value="Fun_TF"/>
</dbReference>
<dbReference type="HOGENOM" id="CLU_014597_0_0_1"/>
<keyword evidence="9" id="KW-1185">Reference proteome</keyword>
<dbReference type="PROSITE" id="PS00463">
    <property type="entry name" value="ZN2_CY6_FUNGAL_1"/>
    <property type="match status" value="1"/>
</dbReference>
<dbReference type="GO" id="GO:0045944">
    <property type="term" value="P:positive regulation of transcription by RNA polymerase II"/>
    <property type="evidence" value="ECO:0007669"/>
    <property type="project" value="TreeGrafter"/>
</dbReference>
<evidence type="ECO:0000313" key="9">
    <source>
        <dbReference type="Proteomes" id="UP000054302"/>
    </source>
</evidence>
<gene>
    <name evidence="8" type="ORF">PV10_06448</name>
</gene>
<dbReference type="Pfam" id="PF11951">
    <property type="entry name" value="Fungal_trans_2"/>
    <property type="match status" value="1"/>
</dbReference>
<dbReference type="Proteomes" id="UP000054302">
    <property type="component" value="Unassembled WGS sequence"/>
</dbReference>
<dbReference type="PANTHER" id="PTHR37534:SF11">
    <property type="entry name" value="ZN(II)2CYS6 TRANSCRIPTION FACTOR (EUROFUNG)"/>
    <property type="match status" value="1"/>
</dbReference>
<keyword evidence="5" id="KW-0539">Nucleus</keyword>
<evidence type="ECO:0000256" key="1">
    <source>
        <dbReference type="ARBA" id="ARBA00004123"/>
    </source>
</evidence>
<dbReference type="VEuPathDB" id="FungiDB:PV10_06448"/>
<dbReference type="OrthoDB" id="4835445at2759"/>